<protein>
    <submittedName>
        <fullName evidence="1">Uncharacterized protein</fullName>
    </submittedName>
</protein>
<comment type="caution">
    <text evidence="1">The sequence shown here is derived from an EMBL/GenBank/DDBJ whole genome shotgun (WGS) entry which is preliminary data.</text>
</comment>
<keyword evidence="2" id="KW-1185">Reference proteome</keyword>
<reference evidence="1 2" key="1">
    <citation type="submission" date="2019-03" db="EMBL/GenBank/DDBJ databases">
        <title>First draft genome of Liparis tanakae, snailfish: a comprehensive survey of snailfish specific genes.</title>
        <authorList>
            <person name="Kim W."/>
            <person name="Song I."/>
            <person name="Jeong J.-H."/>
            <person name="Kim D."/>
            <person name="Kim S."/>
            <person name="Ryu S."/>
            <person name="Song J.Y."/>
            <person name="Lee S.K."/>
        </authorList>
    </citation>
    <scope>NUCLEOTIDE SEQUENCE [LARGE SCALE GENOMIC DNA]</scope>
    <source>
        <tissue evidence="1">Muscle</tissue>
    </source>
</reference>
<accession>A0A4Z2JAM4</accession>
<organism evidence="1 2">
    <name type="scientific">Liparis tanakae</name>
    <name type="common">Tanaka's snailfish</name>
    <dbReference type="NCBI Taxonomy" id="230148"/>
    <lineage>
        <taxon>Eukaryota</taxon>
        <taxon>Metazoa</taxon>
        <taxon>Chordata</taxon>
        <taxon>Craniata</taxon>
        <taxon>Vertebrata</taxon>
        <taxon>Euteleostomi</taxon>
        <taxon>Actinopterygii</taxon>
        <taxon>Neopterygii</taxon>
        <taxon>Teleostei</taxon>
        <taxon>Neoteleostei</taxon>
        <taxon>Acanthomorphata</taxon>
        <taxon>Eupercaria</taxon>
        <taxon>Perciformes</taxon>
        <taxon>Cottioidei</taxon>
        <taxon>Cottales</taxon>
        <taxon>Liparidae</taxon>
        <taxon>Liparis</taxon>
    </lineage>
</organism>
<dbReference type="EMBL" id="SRLO01000012">
    <property type="protein sequence ID" value="TNN87087.1"/>
    <property type="molecule type" value="Genomic_DNA"/>
</dbReference>
<evidence type="ECO:0000313" key="2">
    <source>
        <dbReference type="Proteomes" id="UP000314294"/>
    </source>
</evidence>
<gene>
    <name evidence="1" type="ORF">EYF80_002842</name>
</gene>
<name>A0A4Z2JAM4_9TELE</name>
<dbReference type="AlphaFoldDB" id="A0A4Z2JAM4"/>
<dbReference type="Proteomes" id="UP000314294">
    <property type="component" value="Unassembled WGS sequence"/>
</dbReference>
<sequence length="262" mass="29727">MFTSMSLTWRSRSSTAAAFLSSSSSALCSSCRPLSWASCCSLRQRRIRSCSLLSSSSSVFAFHSSSICFLSSLSFSFRSLCSWFSLDSLLWGRRNKRKWDNQERPGVAVKAAHGVEMCEETGRMQQSEKQLLVMLWWSSQADRRYLHILQASEQQLSADVRVVSLHLLFERPLQGAELPLPAVQRLLLLLLHLQHLLKVHAQLRHILRHPWRYYVTASSRGAAQLLWSRALWFTSRRTSLSVSVTSSFLAWSSSSCISDSCC</sequence>
<evidence type="ECO:0000313" key="1">
    <source>
        <dbReference type="EMBL" id="TNN87087.1"/>
    </source>
</evidence>
<proteinExistence type="predicted"/>